<feature type="coiled-coil region" evidence="2">
    <location>
        <begin position="79"/>
        <end position="113"/>
    </location>
</feature>
<evidence type="ECO:0000256" key="1">
    <source>
        <dbReference type="ARBA" id="ARBA00023125"/>
    </source>
</evidence>
<evidence type="ECO:0000313" key="6">
    <source>
        <dbReference type="Proteomes" id="UP000677804"/>
    </source>
</evidence>
<evidence type="ECO:0000313" key="5">
    <source>
        <dbReference type="EMBL" id="QVI62729.1"/>
    </source>
</evidence>
<dbReference type="CDD" id="cd01109">
    <property type="entry name" value="HTH_YyaN"/>
    <property type="match status" value="1"/>
</dbReference>
<dbReference type="EMBL" id="CP074405">
    <property type="protein sequence ID" value="QVI62729.1"/>
    <property type="molecule type" value="Genomic_DNA"/>
</dbReference>
<evidence type="ECO:0000256" key="3">
    <source>
        <dbReference type="SAM" id="MobiDB-lite"/>
    </source>
</evidence>
<keyword evidence="2" id="KW-0175">Coiled coil</keyword>
<dbReference type="PANTHER" id="PTHR30204">
    <property type="entry name" value="REDOX-CYCLING DRUG-SENSING TRANSCRIPTIONAL ACTIVATOR SOXR"/>
    <property type="match status" value="1"/>
</dbReference>
<feature type="region of interest" description="Disordered" evidence="3">
    <location>
        <begin position="120"/>
        <end position="144"/>
    </location>
</feature>
<dbReference type="PRINTS" id="PR00040">
    <property type="entry name" value="HTHMERR"/>
</dbReference>
<dbReference type="Pfam" id="PF13411">
    <property type="entry name" value="MerR_1"/>
    <property type="match status" value="1"/>
</dbReference>
<dbReference type="Proteomes" id="UP000677804">
    <property type="component" value="Chromosome"/>
</dbReference>
<feature type="domain" description="HTH merR-type" evidence="4">
    <location>
        <begin position="6"/>
        <end position="75"/>
    </location>
</feature>
<accession>A0ABX8D5K8</accession>
<dbReference type="SUPFAM" id="SSF46955">
    <property type="entry name" value="Putative DNA-binding domain"/>
    <property type="match status" value="1"/>
</dbReference>
<name>A0ABX8D5K8_9CELL</name>
<keyword evidence="6" id="KW-1185">Reference proteome</keyword>
<dbReference type="SMART" id="SM00422">
    <property type="entry name" value="HTH_MERR"/>
    <property type="match status" value="1"/>
</dbReference>
<dbReference type="InterPro" id="IPR009061">
    <property type="entry name" value="DNA-bd_dom_put_sf"/>
</dbReference>
<keyword evidence="1" id="KW-0238">DNA-binding</keyword>
<proteinExistence type="predicted"/>
<protein>
    <submittedName>
        <fullName evidence="5">MerR family transcriptional regulator</fullName>
    </submittedName>
</protein>
<dbReference type="PROSITE" id="PS00552">
    <property type="entry name" value="HTH_MERR_1"/>
    <property type="match status" value="1"/>
</dbReference>
<dbReference type="PANTHER" id="PTHR30204:SF98">
    <property type="entry name" value="HTH-TYPE TRANSCRIPTIONAL REGULATOR ADHR"/>
    <property type="match status" value="1"/>
</dbReference>
<dbReference type="InterPro" id="IPR047057">
    <property type="entry name" value="MerR_fam"/>
</dbReference>
<sequence length="144" mass="15232">MARMTGYAPGEVAQRTGLTVDTLRYYEREGLVGPIARSAGGQRRYDEDDVAWIGLVTCLRDAGLGIAELRRFTDLLRTEAGAADRVAFLRARRAELEEQAERILAAVRVLDGKIAHYAQGSGDGTAHGPTPGPPAPGAAATVAG</sequence>
<evidence type="ECO:0000256" key="2">
    <source>
        <dbReference type="SAM" id="Coils"/>
    </source>
</evidence>
<reference evidence="5 6" key="1">
    <citation type="submission" date="2021-05" db="EMBL/GenBank/DDBJ databases">
        <title>Novel species in genus Cellulomonas.</title>
        <authorList>
            <person name="Zhang G."/>
        </authorList>
    </citation>
    <scope>NUCLEOTIDE SEQUENCE [LARGE SCALE GENOMIC DNA]</scope>
    <source>
        <strain evidence="6">zg-ZUI222</strain>
    </source>
</reference>
<dbReference type="PROSITE" id="PS50937">
    <property type="entry name" value="HTH_MERR_2"/>
    <property type="match status" value="1"/>
</dbReference>
<evidence type="ECO:0000259" key="4">
    <source>
        <dbReference type="PROSITE" id="PS50937"/>
    </source>
</evidence>
<gene>
    <name evidence="5" type="ORF">KG103_01955</name>
</gene>
<organism evidence="5 6">
    <name type="scientific">Cellulomonas wangleii</name>
    <dbReference type="NCBI Taxonomy" id="2816956"/>
    <lineage>
        <taxon>Bacteria</taxon>
        <taxon>Bacillati</taxon>
        <taxon>Actinomycetota</taxon>
        <taxon>Actinomycetes</taxon>
        <taxon>Micrococcales</taxon>
        <taxon>Cellulomonadaceae</taxon>
        <taxon>Cellulomonas</taxon>
    </lineage>
</organism>
<dbReference type="InterPro" id="IPR000551">
    <property type="entry name" value="MerR-type_HTH_dom"/>
</dbReference>
<dbReference type="Gene3D" id="1.10.1660.10">
    <property type="match status" value="1"/>
</dbReference>